<organism evidence="3 4">
    <name type="scientific">Spirochaeta africana (strain ATCC 700263 / DSM 8902 / Z-7692)</name>
    <dbReference type="NCBI Taxonomy" id="889378"/>
    <lineage>
        <taxon>Bacteria</taxon>
        <taxon>Pseudomonadati</taxon>
        <taxon>Spirochaetota</taxon>
        <taxon>Spirochaetia</taxon>
        <taxon>Spirochaetales</taxon>
        <taxon>Spirochaetaceae</taxon>
        <taxon>Spirochaeta</taxon>
    </lineage>
</organism>
<protein>
    <recommendedName>
        <fullName evidence="2">SH3b domain-containing protein</fullName>
    </recommendedName>
</protein>
<name>H9UK33_SPIAZ</name>
<dbReference type="HOGENOM" id="CLU_628383_0_0_12"/>
<dbReference type="EMBL" id="CP003282">
    <property type="protein sequence ID" value="AFG37876.1"/>
    <property type="molecule type" value="Genomic_DNA"/>
</dbReference>
<proteinExistence type="predicted"/>
<feature type="chain" id="PRO_5003623627" description="SH3b domain-containing protein" evidence="1">
    <location>
        <begin position="40"/>
        <end position="454"/>
    </location>
</feature>
<evidence type="ECO:0000313" key="3">
    <source>
        <dbReference type="EMBL" id="AFG37876.1"/>
    </source>
</evidence>
<dbReference type="STRING" id="889378.Spiaf_1819"/>
<keyword evidence="4" id="KW-1185">Reference proteome</keyword>
<accession>H9UK33</accession>
<dbReference type="eggNOG" id="ENOG5033XG8">
    <property type="taxonomic scope" value="Bacteria"/>
</dbReference>
<evidence type="ECO:0000259" key="2">
    <source>
        <dbReference type="Pfam" id="PF08239"/>
    </source>
</evidence>
<reference evidence="4" key="1">
    <citation type="journal article" date="2013" name="Stand. Genomic Sci.">
        <title>Complete genome sequence of the halophilic bacterium Spirochaeta africana type strain (Z-7692(T)) from the alkaline Lake Magadi in the East African Rift.</title>
        <authorList>
            <person name="Liolos K."/>
            <person name="Abt B."/>
            <person name="Scheuner C."/>
            <person name="Teshima H."/>
            <person name="Held B."/>
            <person name="Lapidus A."/>
            <person name="Nolan M."/>
            <person name="Lucas S."/>
            <person name="Deshpande S."/>
            <person name="Cheng J.F."/>
            <person name="Tapia R."/>
            <person name="Goodwin L.A."/>
            <person name="Pitluck S."/>
            <person name="Pagani I."/>
            <person name="Ivanova N."/>
            <person name="Mavromatis K."/>
            <person name="Mikhailova N."/>
            <person name="Huntemann M."/>
            <person name="Pati A."/>
            <person name="Chen A."/>
            <person name="Palaniappan K."/>
            <person name="Land M."/>
            <person name="Rohde M."/>
            <person name="Tindall B.J."/>
            <person name="Detter J.C."/>
            <person name="Goker M."/>
            <person name="Bristow J."/>
            <person name="Eisen J.A."/>
            <person name="Markowitz V."/>
            <person name="Hugenholtz P."/>
            <person name="Woyke T."/>
            <person name="Klenk H.P."/>
            <person name="Kyrpides N.C."/>
        </authorList>
    </citation>
    <scope>NUCLEOTIDE SEQUENCE</scope>
    <source>
        <strain evidence="4">ATCC 700263 / DSM 8902 / Z-7692</strain>
    </source>
</reference>
<feature type="signal peptide" evidence="1">
    <location>
        <begin position="1"/>
        <end position="39"/>
    </location>
</feature>
<dbReference type="OrthoDB" id="350202at2"/>
<dbReference type="PATRIC" id="fig|889378.3.peg.1808"/>
<dbReference type="Gene3D" id="2.30.30.40">
    <property type="entry name" value="SH3 Domains"/>
    <property type="match status" value="1"/>
</dbReference>
<feature type="domain" description="SH3b" evidence="2">
    <location>
        <begin position="114"/>
        <end position="169"/>
    </location>
</feature>
<dbReference type="InterPro" id="IPR003646">
    <property type="entry name" value="SH3-like_bac-type"/>
</dbReference>
<dbReference type="PROSITE" id="PS51257">
    <property type="entry name" value="PROKAR_LIPOPROTEIN"/>
    <property type="match status" value="1"/>
</dbReference>
<dbReference type="KEGG" id="sfc:Spiaf_1819"/>
<evidence type="ECO:0000313" key="4">
    <source>
        <dbReference type="Proteomes" id="UP000007383"/>
    </source>
</evidence>
<keyword evidence="1" id="KW-0732">Signal</keyword>
<gene>
    <name evidence="3" type="ordered locus">Spiaf_1819</name>
</gene>
<dbReference type="Proteomes" id="UP000007383">
    <property type="component" value="Chromosome"/>
</dbReference>
<dbReference type="RefSeq" id="WP_014455859.1">
    <property type="nucleotide sequence ID" value="NC_017098.1"/>
</dbReference>
<sequence>MMNPNRPAGLLLRCISCASCITLTALVLLLASCGTETSAVVLWSPDTDMMANGSVVTVVSEGSDSAIIRLPEDGSNHTVDLWRIAIFPSAAEAANYAEKYEAVAETTAVSQRNALPVRQEPRSNSSIVYRLREGETIKVIGHTDTPVIEGNLEDFWYEVLTDSGVHGHVFGFHLQLIDPSTALEQDREDMLDEQLQALLVEQWRPIGFRRMINDRQIDLQRLRSRYGLFFDTEEQRIDIVLSGDSFVYGYDEIQQTNSSSYLFTGADVQIRFLADDEIRVQFPVGSRTQSESFVLIDDDLGEIREREEQRREDLLASLREGGNELSSTAYGTIVLNQDGTFMWSGYDRLQPRVLPAGLSGTGELDFSYFLSRELRSQYDGAVGFRFDGRQQTVVFLFELINSGLRLTHAPDSTISNSVVESVSMSPTILFFQYLPDDDQDGPDDDWFIFDADED</sequence>
<dbReference type="AlphaFoldDB" id="H9UK33"/>
<evidence type="ECO:0000256" key="1">
    <source>
        <dbReference type="SAM" id="SignalP"/>
    </source>
</evidence>
<dbReference type="Pfam" id="PF08239">
    <property type="entry name" value="SH3_3"/>
    <property type="match status" value="1"/>
</dbReference>